<evidence type="ECO:0000259" key="12">
    <source>
        <dbReference type="Pfam" id="PF02670"/>
    </source>
</evidence>
<dbReference type="EC" id="1.1.1.267" evidence="5"/>
<evidence type="ECO:0000313" key="15">
    <source>
        <dbReference type="Proteomes" id="UP000703893"/>
    </source>
</evidence>
<organism evidence="14 15">
    <name type="scientific">Candidatus Tanganyikabacteria bacterium</name>
    <dbReference type="NCBI Taxonomy" id="2961651"/>
    <lineage>
        <taxon>Bacteria</taxon>
        <taxon>Bacillati</taxon>
        <taxon>Candidatus Sericytochromatia</taxon>
        <taxon>Candidatus Tanganyikabacteria</taxon>
    </lineage>
</organism>
<dbReference type="GO" id="GO:0051484">
    <property type="term" value="P:isopentenyl diphosphate biosynthetic process, methylerythritol 4-phosphate pathway involved in terpenoid biosynthetic process"/>
    <property type="evidence" value="ECO:0007669"/>
    <property type="project" value="TreeGrafter"/>
</dbReference>
<dbReference type="Proteomes" id="UP000703893">
    <property type="component" value="Unassembled WGS sequence"/>
</dbReference>
<evidence type="ECO:0000256" key="6">
    <source>
        <dbReference type="ARBA" id="ARBA00022723"/>
    </source>
</evidence>
<keyword evidence="9" id="KW-0464">Manganese</keyword>
<keyword evidence="8 14" id="KW-0560">Oxidoreductase</keyword>
<evidence type="ECO:0000256" key="10">
    <source>
        <dbReference type="ARBA" id="ARBA00023229"/>
    </source>
</evidence>
<dbReference type="GO" id="GO:0030604">
    <property type="term" value="F:1-deoxy-D-xylulose-5-phosphate reductoisomerase activity"/>
    <property type="evidence" value="ECO:0007669"/>
    <property type="project" value="UniProtKB-EC"/>
</dbReference>
<dbReference type="SUPFAM" id="SSF51735">
    <property type="entry name" value="NAD(P)-binding Rossmann-fold domains"/>
    <property type="match status" value="1"/>
</dbReference>
<dbReference type="EMBL" id="VGJX01000065">
    <property type="protein sequence ID" value="MBM3273861.1"/>
    <property type="molecule type" value="Genomic_DNA"/>
</dbReference>
<dbReference type="PANTHER" id="PTHR30525">
    <property type="entry name" value="1-DEOXY-D-XYLULOSE 5-PHOSPHATE REDUCTOISOMERASE"/>
    <property type="match status" value="1"/>
</dbReference>
<dbReference type="InterPro" id="IPR036291">
    <property type="entry name" value="NAD(P)-bd_dom_sf"/>
</dbReference>
<feature type="domain" description="1-deoxy-D-xylulose 5-phosphate reductoisomerase N-terminal" evidence="12">
    <location>
        <begin position="4"/>
        <end position="56"/>
    </location>
</feature>
<evidence type="ECO:0000256" key="9">
    <source>
        <dbReference type="ARBA" id="ARBA00023211"/>
    </source>
</evidence>
<dbReference type="PANTHER" id="PTHR30525:SF0">
    <property type="entry name" value="1-DEOXY-D-XYLULOSE 5-PHOSPHATE REDUCTOISOMERASE, CHLOROPLASTIC"/>
    <property type="match status" value="1"/>
</dbReference>
<sequence>MNRLAILGSTGSVGTQALEVVRRFPDRLKVVALAAGRGGERFDAQVAEFKPAHVASGADGAGALSQIAVQPDVDVVLVAVPGIVGLSPTLAALEAGKIVATANKETLVAAGHLVMAALARSSRAALHPVDSEHSAIWQCLRGESPGSIRRIVITSSGGALRDRPIAVLGSATVAEVLAHPTWPAMGRKITVDSATLMNKA</sequence>
<dbReference type="GO" id="GO:0070402">
    <property type="term" value="F:NADPH binding"/>
    <property type="evidence" value="ECO:0007669"/>
    <property type="project" value="InterPro"/>
</dbReference>
<feature type="domain" description="1-deoxy-D-xylulose 5-phosphate reductoisomerase C-terminal" evidence="13">
    <location>
        <begin position="126"/>
        <end position="200"/>
    </location>
</feature>
<evidence type="ECO:0000259" key="13">
    <source>
        <dbReference type="Pfam" id="PF08436"/>
    </source>
</evidence>
<evidence type="ECO:0000256" key="1">
    <source>
        <dbReference type="ARBA" id="ARBA00001936"/>
    </source>
</evidence>
<comment type="catalytic activity">
    <reaction evidence="11">
        <text>2-C-methyl-D-erythritol 4-phosphate + NADP(+) = 1-deoxy-D-xylulose 5-phosphate + NADPH + H(+)</text>
        <dbReference type="Rhea" id="RHEA:13717"/>
        <dbReference type="ChEBI" id="CHEBI:15378"/>
        <dbReference type="ChEBI" id="CHEBI:57783"/>
        <dbReference type="ChEBI" id="CHEBI:57792"/>
        <dbReference type="ChEBI" id="CHEBI:58262"/>
        <dbReference type="ChEBI" id="CHEBI:58349"/>
        <dbReference type="EC" id="1.1.1.267"/>
    </reaction>
    <physiologicalReaction direction="right-to-left" evidence="11">
        <dbReference type="Rhea" id="RHEA:13719"/>
    </physiologicalReaction>
</comment>
<dbReference type="Pfam" id="PF02670">
    <property type="entry name" value="DXP_reductoisom"/>
    <property type="match status" value="2"/>
</dbReference>
<dbReference type="SUPFAM" id="SSF55347">
    <property type="entry name" value="Glyceraldehyde-3-phosphate dehydrogenase-like, C-terminal domain"/>
    <property type="match status" value="1"/>
</dbReference>
<evidence type="ECO:0000256" key="3">
    <source>
        <dbReference type="ARBA" id="ARBA00005094"/>
    </source>
</evidence>
<evidence type="ECO:0000256" key="7">
    <source>
        <dbReference type="ARBA" id="ARBA00022857"/>
    </source>
</evidence>
<evidence type="ECO:0000256" key="2">
    <source>
        <dbReference type="ARBA" id="ARBA00001946"/>
    </source>
</evidence>
<comment type="similarity">
    <text evidence="4">Belongs to the DXR family.</text>
</comment>
<dbReference type="Gene3D" id="3.40.50.720">
    <property type="entry name" value="NAD(P)-binding Rossmann-like Domain"/>
    <property type="match status" value="2"/>
</dbReference>
<feature type="non-terminal residue" evidence="14">
    <location>
        <position position="200"/>
    </location>
</feature>
<name>A0A938BK52_9BACT</name>
<keyword evidence="10" id="KW-0414">Isoprene biosynthesis</keyword>
<evidence type="ECO:0000256" key="4">
    <source>
        <dbReference type="ARBA" id="ARBA00006825"/>
    </source>
</evidence>
<dbReference type="Pfam" id="PF08436">
    <property type="entry name" value="DXP_redisom_C"/>
    <property type="match status" value="1"/>
</dbReference>
<evidence type="ECO:0000256" key="5">
    <source>
        <dbReference type="ARBA" id="ARBA00012366"/>
    </source>
</evidence>
<evidence type="ECO:0000256" key="11">
    <source>
        <dbReference type="ARBA" id="ARBA00048543"/>
    </source>
</evidence>
<reference evidence="14 15" key="1">
    <citation type="submission" date="2019-03" db="EMBL/GenBank/DDBJ databases">
        <title>Lake Tanganyika Metagenome-Assembled Genomes (MAGs).</title>
        <authorList>
            <person name="Tran P."/>
        </authorList>
    </citation>
    <scope>NUCLEOTIDE SEQUENCE [LARGE SCALE GENOMIC DNA]</scope>
    <source>
        <strain evidence="14">K_DeepCast_65m_m2_236</strain>
    </source>
</reference>
<accession>A0A938BK52</accession>
<comment type="cofactor">
    <cofactor evidence="1">
        <name>Mn(2+)</name>
        <dbReference type="ChEBI" id="CHEBI:29035"/>
    </cofactor>
</comment>
<protein>
    <recommendedName>
        <fullName evidence="5">1-deoxy-D-xylulose-5-phosphate reductoisomerase</fullName>
        <ecNumber evidence="5">1.1.1.267</ecNumber>
    </recommendedName>
</protein>
<dbReference type="GO" id="GO:0030145">
    <property type="term" value="F:manganese ion binding"/>
    <property type="evidence" value="ECO:0007669"/>
    <property type="project" value="TreeGrafter"/>
</dbReference>
<dbReference type="InterPro" id="IPR013644">
    <property type="entry name" value="DXP_reductoisomerase_C"/>
</dbReference>
<keyword evidence="7" id="KW-0521">NADP</keyword>
<dbReference type="AlphaFoldDB" id="A0A938BK52"/>
<evidence type="ECO:0000313" key="14">
    <source>
        <dbReference type="EMBL" id="MBM3273861.1"/>
    </source>
</evidence>
<comment type="cofactor">
    <cofactor evidence="2">
        <name>Mg(2+)</name>
        <dbReference type="ChEBI" id="CHEBI:18420"/>
    </cofactor>
</comment>
<comment type="pathway">
    <text evidence="3">Isoprenoid biosynthesis; isopentenyl diphosphate biosynthesis via DXP pathway; isopentenyl diphosphate from 1-deoxy-D-xylulose 5-phosphate: step 1/6.</text>
</comment>
<keyword evidence="6" id="KW-0479">Metal-binding</keyword>
<evidence type="ECO:0000256" key="8">
    <source>
        <dbReference type="ARBA" id="ARBA00023002"/>
    </source>
</evidence>
<gene>
    <name evidence="14" type="ORF">FJZ00_01815</name>
</gene>
<dbReference type="InterPro" id="IPR003821">
    <property type="entry name" value="DXP_reductoisomerase"/>
</dbReference>
<feature type="domain" description="1-deoxy-D-xylulose 5-phosphate reductoisomerase N-terminal" evidence="12">
    <location>
        <begin position="60"/>
        <end position="111"/>
    </location>
</feature>
<dbReference type="InterPro" id="IPR013512">
    <property type="entry name" value="DXP_reductoisomerase_N"/>
</dbReference>
<comment type="caution">
    <text evidence="14">The sequence shown here is derived from an EMBL/GenBank/DDBJ whole genome shotgun (WGS) entry which is preliminary data.</text>
</comment>
<proteinExistence type="inferred from homology"/>